<dbReference type="PANTHER" id="PTHR38659">
    <property type="entry name" value="METAL-DEPENDENT PHOSPHOHYDROLASE"/>
    <property type="match status" value="1"/>
</dbReference>
<dbReference type="EMBL" id="JAWDKA010000007">
    <property type="protein sequence ID" value="MDV0442191.1"/>
    <property type="molecule type" value="Genomic_DNA"/>
</dbReference>
<dbReference type="Pfam" id="PF01966">
    <property type="entry name" value="HD"/>
    <property type="match status" value="1"/>
</dbReference>
<dbReference type="InterPro" id="IPR006674">
    <property type="entry name" value="HD_domain"/>
</dbReference>
<dbReference type="NCBIfam" id="TIGR00277">
    <property type="entry name" value="HDIG"/>
    <property type="match status" value="1"/>
</dbReference>
<protein>
    <recommendedName>
        <fullName evidence="1">HD/PDEase domain-containing protein</fullName>
    </recommendedName>
</protein>
<evidence type="ECO:0000259" key="1">
    <source>
        <dbReference type="SMART" id="SM00471"/>
    </source>
</evidence>
<dbReference type="Gene3D" id="1.10.3210.10">
    <property type="entry name" value="Hypothetical protein af1432"/>
    <property type="match status" value="1"/>
</dbReference>
<dbReference type="PANTHER" id="PTHR38659:SF2">
    <property type="entry name" value="HDIG DOMAIN PROTEIN"/>
    <property type="match status" value="1"/>
</dbReference>
<proteinExistence type="predicted"/>
<evidence type="ECO:0000313" key="2">
    <source>
        <dbReference type="EMBL" id="MDV0442191.1"/>
    </source>
</evidence>
<accession>A0AAE4SAB9</accession>
<feature type="domain" description="HD/PDEase" evidence="1">
    <location>
        <begin position="24"/>
        <end position="133"/>
    </location>
</feature>
<reference evidence="2" key="1">
    <citation type="submission" date="2023-06" db="EMBL/GenBank/DDBJ databases">
        <title>Genome sequence of Methancorpusculaceae sp. Ag1.</title>
        <authorList>
            <person name="Protasov E."/>
            <person name="Platt K."/>
            <person name="Poehlein A."/>
            <person name="Daniel R."/>
            <person name="Brune A."/>
        </authorList>
    </citation>
    <scope>NUCLEOTIDE SEQUENCE</scope>
    <source>
        <strain evidence="2">Ag1</strain>
    </source>
</reference>
<gene>
    <name evidence="2" type="ORF">McpAg1_14210</name>
</gene>
<dbReference type="AlphaFoldDB" id="A0AAE4SAB9"/>
<dbReference type="SMART" id="SM00471">
    <property type="entry name" value="HDc"/>
    <property type="match status" value="1"/>
</dbReference>
<dbReference type="InterPro" id="IPR006675">
    <property type="entry name" value="HDIG_dom"/>
</dbReference>
<dbReference type="SUPFAM" id="SSF109604">
    <property type="entry name" value="HD-domain/PDEase-like"/>
    <property type="match status" value="1"/>
</dbReference>
<dbReference type="CDD" id="cd00077">
    <property type="entry name" value="HDc"/>
    <property type="match status" value="1"/>
</dbReference>
<dbReference type="Proteomes" id="UP001273136">
    <property type="component" value="Unassembled WGS sequence"/>
</dbReference>
<comment type="caution">
    <text evidence="2">The sequence shown here is derived from an EMBL/GenBank/DDBJ whole genome shotgun (WGS) entry which is preliminary data.</text>
</comment>
<evidence type="ECO:0000313" key="3">
    <source>
        <dbReference type="Proteomes" id="UP001273136"/>
    </source>
</evidence>
<organism evidence="2 3">
    <name type="scientific">Methanorbis furvi</name>
    <dbReference type="NCBI Taxonomy" id="3028299"/>
    <lineage>
        <taxon>Archaea</taxon>
        <taxon>Methanobacteriati</taxon>
        <taxon>Methanobacteriota</taxon>
        <taxon>Stenosarchaea group</taxon>
        <taxon>Methanomicrobia</taxon>
        <taxon>Methanomicrobiales</taxon>
        <taxon>Methanocorpusculaceae</taxon>
        <taxon>Methanorbis</taxon>
    </lineage>
</organism>
<sequence length="192" mass="21132">MSFDNASICMEKDEALVLMQSHVTSDSLRGHCIATAAVMKGLAEELGEDVRLWESIGILHDIDFEEIDEDMMRHGLRGYEILKNAGVDDEIAEPIRRHNHMLFGADYTTPVEICLQVADSVSGLVIACAYVKGGNITEVSSKTVAKKYKTASFAAGCDRGRIALGDELVPRDRMYEIAIREITLVKDQLGLA</sequence>
<keyword evidence="3" id="KW-1185">Reference proteome</keyword>
<dbReference type="InterPro" id="IPR003607">
    <property type="entry name" value="HD/PDEase_dom"/>
</dbReference>
<name>A0AAE4SAB9_9EURY</name>